<proteinExistence type="predicted"/>
<gene>
    <name evidence="1" type="ORF">HUE56_29960</name>
</gene>
<dbReference type="Gene3D" id="3.40.50.150">
    <property type="entry name" value="Vaccinia Virus protein VP39"/>
    <property type="match status" value="1"/>
</dbReference>
<geneLocation type="plasmid" evidence="1 2">
    <name>unnamed7</name>
</geneLocation>
<dbReference type="EMBL" id="CP054622">
    <property type="protein sequence ID" value="QKS54730.1"/>
    <property type="molecule type" value="Genomic_DNA"/>
</dbReference>
<dbReference type="InterPro" id="IPR029063">
    <property type="entry name" value="SAM-dependent_MTases_sf"/>
</dbReference>
<evidence type="ECO:0000313" key="1">
    <source>
        <dbReference type="EMBL" id="QKS54730.1"/>
    </source>
</evidence>
<dbReference type="AlphaFoldDB" id="A0A6N1AT66"/>
<keyword evidence="2" id="KW-1185">Reference proteome</keyword>
<evidence type="ECO:0000313" key="2">
    <source>
        <dbReference type="Proteomes" id="UP000509702"/>
    </source>
</evidence>
<reference evidence="1 2" key="1">
    <citation type="submission" date="2020-06" db="EMBL/GenBank/DDBJ databases">
        <title>Complete genome of Azosprillum oryzae KACC14407.</title>
        <authorList>
            <person name="Kim M."/>
            <person name="Park Y.-J."/>
            <person name="Shin J.-H."/>
        </authorList>
    </citation>
    <scope>NUCLEOTIDE SEQUENCE [LARGE SCALE GENOMIC DNA]</scope>
    <source>
        <strain evidence="1 2">KACC 14407</strain>
        <plasmid evidence="1 2">unnamed7</plasmid>
    </source>
</reference>
<name>A0A6N1AT66_9PROT</name>
<dbReference type="SUPFAM" id="SSF53335">
    <property type="entry name" value="S-adenosyl-L-methionine-dependent methyltransferases"/>
    <property type="match status" value="1"/>
</dbReference>
<sequence length="321" mass="35680">MPISLPYNTAVRERRRSAPEALDFLPTQPWAVRALVHQILGVDALSGSVVCEPAAGAGDIARTLLEFTPHVRVADVADYGTRNIYEQPISIRDFLTWTPGEAEAPDWVITNPPFTLGEAFIHHARRFARRGVAVIVRTAFLEGQGRYERLFSQCPPDIIAVHAERVPMFAGRLDSKRSSATSYSWLIWFRDGTGDARTRWIAPCRAVYERASDYHGWRWCMHGGRPLPHLSITDPAHAAHDVDRALPILRDASRAVIHAGRLRVVSSLIEATPDCRERVLGRISVWHADAEPTAVKGELEQALVHHGLRIDSASFGTKLAA</sequence>
<dbReference type="KEGG" id="aoz:HUE56_29960"/>
<dbReference type="Proteomes" id="UP000509702">
    <property type="component" value="Plasmid unnamed7"/>
</dbReference>
<keyword evidence="1" id="KW-0614">Plasmid</keyword>
<evidence type="ECO:0008006" key="3">
    <source>
        <dbReference type="Google" id="ProtNLM"/>
    </source>
</evidence>
<dbReference type="RefSeq" id="WP_174757566.1">
    <property type="nucleotide sequence ID" value="NZ_BSOV01000001.1"/>
</dbReference>
<protein>
    <recommendedName>
        <fullName evidence="3">Methyltransferase</fullName>
    </recommendedName>
</protein>
<accession>A0A6N1AT66</accession>
<organism evidence="1 2">
    <name type="scientific">Azospirillum oryzae</name>
    <dbReference type="NCBI Taxonomy" id="286727"/>
    <lineage>
        <taxon>Bacteria</taxon>
        <taxon>Pseudomonadati</taxon>
        <taxon>Pseudomonadota</taxon>
        <taxon>Alphaproteobacteria</taxon>
        <taxon>Rhodospirillales</taxon>
        <taxon>Azospirillaceae</taxon>
        <taxon>Azospirillum</taxon>
    </lineage>
</organism>